<dbReference type="PANTHER" id="PTHR43245">
    <property type="entry name" value="BIFUNCTIONAL POLYMYXIN RESISTANCE PROTEIN ARNA"/>
    <property type="match status" value="1"/>
</dbReference>
<dbReference type="STRING" id="390807.SAMN04488095_3674"/>
<proteinExistence type="predicted"/>
<evidence type="ECO:0000313" key="2">
    <source>
        <dbReference type="EMBL" id="SFJ79403.1"/>
    </source>
</evidence>
<accession>A0A1I3U9K8</accession>
<dbReference type="CDD" id="cd08946">
    <property type="entry name" value="SDR_e"/>
    <property type="match status" value="1"/>
</dbReference>
<dbReference type="Pfam" id="PF01370">
    <property type="entry name" value="Epimerase"/>
    <property type="match status" value="1"/>
</dbReference>
<gene>
    <name evidence="2" type="ORF">SAMN04488095_3674</name>
</gene>
<dbReference type="InterPro" id="IPR001509">
    <property type="entry name" value="Epimerase_deHydtase"/>
</dbReference>
<dbReference type="EMBL" id="FORA01000007">
    <property type="protein sequence ID" value="SFJ79403.1"/>
    <property type="molecule type" value="Genomic_DNA"/>
</dbReference>
<keyword evidence="3" id="KW-1185">Reference proteome</keyword>
<dbReference type="OrthoDB" id="7687386at2"/>
<feature type="domain" description="NAD-dependent epimerase/dehydratase" evidence="1">
    <location>
        <begin position="64"/>
        <end position="152"/>
    </location>
</feature>
<dbReference type="AlphaFoldDB" id="A0A1I3U9K8"/>
<sequence>MSDAAPPPDGLAVTGSTGRIGRMLRTVWAGADVAWLRRGDPLETGLRGRSCVVGLAGVTRGDARALAANTSTACQTLRAAEAAKVKRVILFSSAAVYGRASGPLVETAAPTPVAPYGTAKAEMEENVARWCAAHPNGPEVTILRLGNVAGADALLSSLDKTPPGLDIFPDGRSPRRSYIGPRTLAEVLVRLAIHPGPLPEILNVAAPGTVEMAALLRAAALSWTPMRAPPAAIPEVELDTRLLQSLLPLPPDASDPARIVAEWREVCR</sequence>
<organism evidence="2 3">
    <name type="scientific">Jannaschia pohangensis</name>
    <dbReference type="NCBI Taxonomy" id="390807"/>
    <lineage>
        <taxon>Bacteria</taxon>
        <taxon>Pseudomonadati</taxon>
        <taxon>Pseudomonadota</taxon>
        <taxon>Alphaproteobacteria</taxon>
        <taxon>Rhodobacterales</taxon>
        <taxon>Roseobacteraceae</taxon>
        <taxon>Jannaschia</taxon>
    </lineage>
</organism>
<dbReference type="InterPro" id="IPR036291">
    <property type="entry name" value="NAD(P)-bd_dom_sf"/>
</dbReference>
<protein>
    <submittedName>
        <fullName evidence="2">NAD dependent epimerase/dehydratase family protein</fullName>
    </submittedName>
</protein>
<dbReference type="SUPFAM" id="SSF51735">
    <property type="entry name" value="NAD(P)-binding Rossmann-fold domains"/>
    <property type="match status" value="1"/>
</dbReference>
<name>A0A1I3U9K8_9RHOB</name>
<reference evidence="2 3" key="1">
    <citation type="submission" date="2016-10" db="EMBL/GenBank/DDBJ databases">
        <authorList>
            <person name="de Groot N.N."/>
        </authorList>
    </citation>
    <scope>NUCLEOTIDE SEQUENCE [LARGE SCALE GENOMIC DNA]</scope>
    <source>
        <strain evidence="2 3">DSM 19073</strain>
    </source>
</reference>
<dbReference type="RefSeq" id="WP_092784493.1">
    <property type="nucleotide sequence ID" value="NZ_FORA01000007.1"/>
</dbReference>
<evidence type="ECO:0000313" key="3">
    <source>
        <dbReference type="Proteomes" id="UP000199110"/>
    </source>
</evidence>
<dbReference type="PANTHER" id="PTHR43245:SF13">
    <property type="entry name" value="UDP-D-APIOSE_UDP-D-XYLOSE SYNTHASE 2"/>
    <property type="match status" value="1"/>
</dbReference>
<dbReference type="Gene3D" id="3.40.50.720">
    <property type="entry name" value="NAD(P)-binding Rossmann-like Domain"/>
    <property type="match status" value="1"/>
</dbReference>
<dbReference type="InterPro" id="IPR050177">
    <property type="entry name" value="Lipid_A_modif_metabolic_enz"/>
</dbReference>
<dbReference type="Proteomes" id="UP000199110">
    <property type="component" value="Unassembled WGS sequence"/>
</dbReference>
<evidence type="ECO:0000259" key="1">
    <source>
        <dbReference type="Pfam" id="PF01370"/>
    </source>
</evidence>